<proteinExistence type="predicted"/>
<keyword evidence="2" id="KW-1185">Reference proteome</keyword>
<name>A0ABQ1N9K0_9BURK</name>
<protein>
    <submittedName>
        <fullName evidence="1">Uncharacterized protein</fullName>
    </submittedName>
</protein>
<comment type="caution">
    <text evidence="1">The sequence shown here is derived from an EMBL/GenBank/DDBJ whole genome shotgun (WGS) entry which is preliminary data.</text>
</comment>
<organism evidence="1 2">
    <name type="scientific">Paraburkholderia caffeinilytica</name>
    <dbReference type="NCBI Taxonomy" id="1761016"/>
    <lineage>
        <taxon>Bacteria</taxon>
        <taxon>Pseudomonadati</taxon>
        <taxon>Pseudomonadota</taxon>
        <taxon>Betaproteobacteria</taxon>
        <taxon>Burkholderiales</taxon>
        <taxon>Burkholderiaceae</taxon>
        <taxon>Paraburkholderia</taxon>
    </lineage>
</organism>
<reference evidence="2" key="1">
    <citation type="journal article" date="2019" name="Int. J. Syst. Evol. Microbiol.">
        <title>The Global Catalogue of Microorganisms (GCM) 10K type strain sequencing project: providing services to taxonomists for standard genome sequencing and annotation.</title>
        <authorList>
            <consortium name="The Broad Institute Genomics Platform"/>
            <consortium name="The Broad Institute Genome Sequencing Center for Infectious Disease"/>
            <person name="Wu L."/>
            <person name="Ma J."/>
        </authorList>
    </citation>
    <scope>NUCLEOTIDE SEQUENCE [LARGE SCALE GENOMIC DNA]</scope>
    <source>
        <strain evidence="2">CGMCC 1.15103</strain>
    </source>
</reference>
<evidence type="ECO:0000313" key="2">
    <source>
        <dbReference type="Proteomes" id="UP000602004"/>
    </source>
</evidence>
<gene>
    <name evidence="1" type="ORF">GCM10011400_58370</name>
</gene>
<dbReference type="EMBL" id="BMHL01000013">
    <property type="protein sequence ID" value="GGC62850.1"/>
    <property type="molecule type" value="Genomic_DNA"/>
</dbReference>
<accession>A0ABQ1N9K0</accession>
<sequence length="259" mass="29032">MRRFSDISVMLLDRAHPFPMRSIHGTLAHRAADMGLRPTRDGGFGYGARPLISDHLSGQVGAVWLQEHVPGWEKKHPFSFFYQIDAVAAVTKGSASGAAYIVAMAALYETAEAAMQDVSLSEAQDKYPSSASYGRIDTWSRKFLRECAQCYDQLAAFSRRLDLQPIDVEKILASFGLPNLNEREPSNQWAALIRFCSGERFGAACIAEQVEKEEVKALLRRCGGHVMQAIRILRKDFLELRRPSEERRSCHVFISGRPV</sequence>
<evidence type="ECO:0000313" key="1">
    <source>
        <dbReference type="EMBL" id="GGC62850.1"/>
    </source>
</evidence>
<dbReference type="Proteomes" id="UP000602004">
    <property type="component" value="Unassembled WGS sequence"/>
</dbReference>